<dbReference type="SMART" id="SM00354">
    <property type="entry name" value="HTH_LACI"/>
    <property type="match status" value="1"/>
</dbReference>
<evidence type="ECO:0000313" key="5">
    <source>
        <dbReference type="EMBL" id="MUN54535.1"/>
    </source>
</evidence>
<keyword evidence="1" id="KW-0805">Transcription regulation</keyword>
<dbReference type="Pfam" id="PF00356">
    <property type="entry name" value="LacI"/>
    <property type="match status" value="1"/>
</dbReference>
<dbReference type="InterPro" id="IPR010982">
    <property type="entry name" value="Lambda_DNA-bd_dom_sf"/>
</dbReference>
<organism evidence="5 6">
    <name type="scientific">Rothia koreensis</name>
    <dbReference type="NCBI Taxonomy" id="592378"/>
    <lineage>
        <taxon>Bacteria</taxon>
        <taxon>Bacillati</taxon>
        <taxon>Actinomycetota</taxon>
        <taxon>Actinomycetes</taxon>
        <taxon>Micrococcales</taxon>
        <taxon>Micrococcaceae</taxon>
        <taxon>Rothia</taxon>
    </lineage>
</organism>
<dbReference type="PANTHER" id="PTHR30146">
    <property type="entry name" value="LACI-RELATED TRANSCRIPTIONAL REPRESSOR"/>
    <property type="match status" value="1"/>
</dbReference>
<evidence type="ECO:0000259" key="4">
    <source>
        <dbReference type="PROSITE" id="PS50932"/>
    </source>
</evidence>
<proteinExistence type="predicted"/>
<dbReference type="OrthoDB" id="37081at2"/>
<comment type="caution">
    <text evidence="5">The sequence shown here is derived from an EMBL/GenBank/DDBJ whole genome shotgun (WGS) entry which is preliminary data.</text>
</comment>
<evidence type="ECO:0000313" key="6">
    <source>
        <dbReference type="Proteomes" id="UP000462152"/>
    </source>
</evidence>
<evidence type="ECO:0000256" key="2">
    <source>
        <dbReference type="ARBA" id="ARBA00023125"/>
    </source>
</evidence>
<feature type="domain" description="HTH lacI-type" evidence="4">
    <location>
        <begin position="7"/>
        <end position="66"/>
    </location>
</feature>
<dbReference type="PANTHER" id="PTHR30146:SF109">
    <property type="entry name" value="HTH-TYPE TRANSCRIPTIONAL REGULATOR GALS"/>
    <property type="match status" value="1"/>
</dbReference>
<protein>
    <submittedName>
        <fullName evidence="5">Substrate-binding domain-containing protein</fullName>
    </submittedName>
</protein>
<reference evidence="5 6" key="1">
    <citation type="submission" date="2019-12" db="EMBL/GenBank/DDBJ databases">
        <authorList>
            <person name="Li J."/>
            <person name="Shi Y."/>
            <person name="Xu G."/>
            <person name="Xiao D."/>
            <person name="Ran X."/>
        </authorList>
    </citation>
    <scope>NUCLEOTIDE SEQUENCE [LARGE SCALE GENOMIC DNA]</scope>
    <source>
        <strain evidence="5 6">JCM 15915</strain>
    </source>
</reference>
<dbReference type="GO" id="GO:0003700">
    <property type="term" value="F:DNA-binding transcription factor activity"/>
    <property type="evidence" value="ECO:0007669"/>
    <property type="project" value="TreeGrafter"/>
</dbReference>
<dbReference type="GO" id="GO:0000976">
    <property type="term" value="F:transcription cis-regulatory region binding"/>
    <property type="evidence" value="ECO:0007669"/>
    <property type="project" value="TreeGrafter"/>
</dbReference>
<dbReference type="EMBL" id="WOGT01000002">
    <property type="protein sequence ID" value="MUN54535.1"/>
    <property type="molecule type" value="Genomic_DNA"/>
</dbReference>
<evidence type="ECO:0000256" key="1">
    <source>
        <dbReference type="ARBA" id="ARBA00023015"/>
    </source>
</evidence>
<evidence type="ECO:0000256" key="3">
    <source>
        <dbReference type="ARBA" id="ARBA00023163"/>
    </source>
</evidence>
<name>A0A7K1LH70_9MICC</name>
<keyword evidence="6" id="KW-1185">Reference proteome</keyword>
<dbReference type="Gene3D" id="3.40.50.2300">
    <property type="match status" value="2"/>
</dbReference>
<keyword evidence="2" id="KW-0238">DNA-binding</keyword>
<dbReference type="PROSITE" id="PS50932">
    <property type="entry name" value="HTH_LACI_2"/>
    <property type="match status" value="1"/>
</dbReference>
<dbReference type="InterPro" id="IPR000843">
    <property type="entry name" value="HTH_LacI"/>
</dbReference>
<gene>
    <name evidence="5" type="ORF">GMA10_04800</name>
</gene>
<dbReference type="Pfam" id="PF13377">
    <property type="entry name" value="Peripla_BP_3"/>
    <property type="match status" value="1"/>
</dbReference>
<dbReference type="AlphaFoldDB" id="A0A7K1LH70"/>
<dbReference type="InterPro" id="IPR028082">
    <property type="entry name" value="Peripla_BP_I"/>
</dbReference>
<dbReference type="Proteomes" id="UP000462152">
    <property type="component" value="Unassembled WGS sequence"/>
</dbReference>
<dbReference type="Gene3D" id="1.10.260.40">
    <property type="entry name" value="lambda repressor-like DNA-binding domains"/>
    <property type="match status" value="1"/>
</dbReference>
<sequence>MPREPIVTMKSLAEELGISPSTVSRVLSESTNGPSRWASDRTRQRILDLAHEVGYSKNPHAYSLRTSQSRMIGVVVPRLQDFVLATIYEGADEAATEAGYFTVVVNSLDDPDAHTSKVQQLLDRRVDGFLLGDIMMRDQAVDQVKRAGVPYVLVNRRSPGSVSVTCNDYLGGRLAAQRFIETGRTTFGVLAGDPQASTAHDRVRGFRDAVREHGFRLDDRAIVPGGFDATAGHQAALRLLDHGTLPEAVFAVNDFSAIGARGALAGFGISVPDDVAMIGYNDTPLAPAVNLTTIHSPMHDMGAQGMRVLLTMLRGEAGECCQLEPSLVVRDTA</sequence>
<dbReference type="CDD" id="cd01392">
    <property type="entry name" value="HTH_LacI"/>
    <property type="match status" value="1"/>
</dbReference>
<keyword evidence="3" id="KW-0804">Transcription</keyword>
<dbReference type="RefSeq" id="WP_129315142.1">
    <property type="nucleotide sequence ID" value="NZ_NOIQ01000004.1"/>
</dbReference>
<dbReference type="SUPFAM" id="SSF47413">
    <property type="entry name" value="lambda repressor-like DNA-binding domains"/>
    <property type="match status" value="1"/>
</dbReference>
<accession>A0A7K1LH70</accession>
<dbReference type="InterPro" id="IPR046335">
    <property type="entry name" value="LacI/GalR-like_sensor"/>
</dbReference>
<dbReference type="SUPFAM" id="SSF53822">
    <property type="entry name" value="Periplasmic binding protein-like I"/>
    <property type="match status" value="1"/>
</dbReference>